<comment type="caution">
    <text evidence="2">The sequence shown here is derived from an EMBL/GenBank/DDBJ whole genome shotgun (WGS) entry which is preliminary data.</text>
</comment>
<sequence length="250" mass="27892">MADEFVLLKCKEGAEECSINSDSDLQSTSSWEIVSENESLRDFEIISDDGDSTDHNVSENTTNNEDGDIAKETFNVNSVLRKTTLLSEQSSGDDDQQTSDNDDYGIVKTSEYVISSHITFREQQNPTGSDSVTECHTSVMSTSRIVEMKTSRIVNNTLMPRMPLRRQCHCQQLDKFEQGHVLGLRKSGYSSDDIAQILGQNVSTVYDCWEQWSRDGIVSRPGDHVPLLKREDCCDCHTAVVHPTASAAEI</sequence>
<name>A0A8X6SC62_TRICX</name>
<dbReference type="AlphaFoldDB" id="A0A8X6SC62"/>
<organism evidence="2 3">
    <name type="scientific">Trichonephila clavipes</name>
    <name type="common">Golden silk orbweaver</name>
    <name type="synonym">Nephila clavipes</name>
    <dbReference type="NCBI Taxonomy" id="2585209"/>
    <lineage>
        <taxon>Eukaryota</taxon>
        <taxon>Metazoa</taxon>
        <taxon>Ecdysozoa</taxon>
        <taxon>Arthropoda</taxon>
        <taxon>Chelicerata</taxon>
        <taxon>Arachnida</taxon>
        <taxon>Araneae</taxon>
        <taxon>Araneomorphae</taxon>
        <taxon>Entelegynae</taxon>
        <taxon>Araneoidea</taxon>
        <taxon>Nephilidae</taxon>
        <taxon>Trichonephila</taxon>
    </lineage>
</organism>
<dbReference type="EMBL" id="BMAU01021297">
    <property type="protein sequence ID" value="GFY10466.1"/>
    <property type="molecule type" value="Genomic_DNA"/>
</dbReference>
<dbReference type="Proteomes" id="UP000887159">
    <property type="component" value="Unassembled WGS sequence"/>
</dbReference>
<feature type="region of interest" description="Disordered" evidence="1">
    <location>
        <begin position="46"/>
        <end position="68"/>
    </location>
</feature>
<evidence type="ECO:0000313" key="3">
    <source>
        <dbReference type="Proteomes" id="UP000887159"/>
    </source>
</evidence>
<evidence type="ECO:0000256" key="1">
    <source>
        <dbReference type="SAM" id="MobiDB-lite"/>
    </source>
</evidence>
<gene>
    <name evidence="2" type="primary">AVEN_238919_1</name>
    <name evidence="2" type="ORF">TNCV_1463551</name>
</gene>
<proteinExistence type="predicted"/>
<feature type="region of interest" description="Disordered" evidence="1">
    <location>
        <begin position="86"/>
        <end position="105"/>
    </location>
</feature>
<feature type="compositionally biased region" description="Acidic residues" evidence="1">
    <location>
        <begin position="91"/>
        <end position="103"/>
    </location>
</feature>
<evidence type="ECO:0000313" key="2">
    <source>
        <dbReference type="EMBL" id="GFY10466.1"/>
    </source>
</evidence>
<keyword evidence="3" id="KW-1185">Reference proteome</keyword>
<accession>A0A8X6SC62</accession>
<reference evidence="2" key="1">
    <citation type="submission" date="2020-08" db="EMBL/GenBank/DDBJ databases">
        <title>Multicomponent nature underlies the extraordinary mechanical properties of spider dragline silk.</title>
        <authorList>
            <person name="Kono N."/>
            <person name="Nakamura H."/>
            <person name="Mori M."/>
            <person name="Yoshida Y."/>
            <person name="Ohtoshi R."/>
            <person name="Malay A.D."/>
            <person name="Moran D.A.P."/>
            <person name="Tomita M."/>
            <person name="Numata K."/>
            <person name="Arakawa K."/>
        </authorList>
    </citation>
    <scope>NUCLEOTIDE SEQUENCE</scope>
</reference>
<protein>
    <submittedName>
        <fullName evidence="2">HTH_38 domain-containing protein</fullName>
    </submittedName>
</protein>